<dbReference type="InterPro" id="IPR027124">
    <property type="entry name" value="Swc5/CFDP1/2"/>
</dbReference>
<dbReference type="AlphaFoldDB" id="A0AAV4BS94"/>
<accession>A0AAV4BS94</accession>
<evidence type="ECO:0000313" key="3">
    <source>
        <dbReference type="Proteomes" id="UP000735302"/>
    </source>
</evidence>
<dbReference type="InterPro" id="IPR009057">
    <property type="entry name" value="Homeodomain-like_sf"/>
</dbReference>
<dbReference type="PANTHER" id="PTHR23227">
    <property type="entry name" value="BUCENTAUR RELATED"/>
    <property type="match status" value="1"/>
</dbReference>
<dbReference type="InterPro" id="IPR047655">
    <property type="entry name" value="Transpos_IS630-like"/>
</dbReference>
<dbReference type="NCBIfam" id="NF033545">
    <property type="entry name" value="transpos_IS630"/>
    <property type="match status" value="1"/>
</dbReference>
<dbReference type="EMBL" id="BLXT01005342">
    <property type="protein sequence ID" value="GFO22145.1"/>
    <property type="molecule type" value="Genomic_DNA"/>
</dbReference>
<protein>
    <submittedName>
        <fullName evidence="2">Craniofacial development protein 2</fullName>
    </submittedName>
</protein>
<keyword evidence="3" id="KW-1185">Reference proteome</keyword>
<evidence type="ECO:0000313" key="2">
    <source>
        <dbReference type="EMBL" id="GFO22145.1"/>
    </source>
</evidence>
<evidence type="ECO:0000259" key="1">
    <source>
        <dbReference type="Pfam" id="PF13358"/>
    </source>
</evidence>
<organism evidence="2 3">
    <name type="scientific">Plakobranchus ocellatus</name>
    <dbReference type="NCBI Taxonomy" id="259542"/>
    <lineage>
        <taxon>Eukaryota</taxon>
        <taxon>Metazoa</taxon>
        <taxon>Spiralia</taxon>
        <taxon>Lophotrochozoa</taxon>
        <taxon>Mollusca</taxon>
        <taxon>Gastropoda</taxon>
        <taxon>Heterobranchia</taxon>
        <taxon>Euthyneura</taxon>
        <taxon>Panpulmonata</taxon>
        <taxon>Sacoglossa</taxon>
        <taxon>Placobranchoidea</taxon>
        <taxon>Plakobranchidae</taxon>
        <taxon>Plakobranchus</taxon>
    </lineage>
</organism>
<dbReference type="Pfam" id="PF13358">
    <property type="entry name" value="DDE_3"/>
    <property type="match status" value="1"/>
</dbReference>
<dbReference type="Gene3D" id="3.60.10.10">
    <property type="entry name" value="Endonuclease/exonuclease/phosphatase"/>
    <property type="match status" value="1"/>
</dbReference>
<comment type="caution">
    <text evidence="2">The sequence shown here is derived from an EMBL/GenBank/DDBJ whole genome shotgun (WGS) entry which is preliminary data.</text>
</comment>
<dbReference type="SUPFAM" id="SSF56219">
    <property type="entry name" value="DNase I-like"/>
    <property type="match status" value="1"/>
</dbReference>
<gene>
    <name evidence="2" type="ORF">PoB_004865000</name>
</gene>
<dbReference type="Proteomes" id="UP000735302">
    <property type="component" value="Unassembled WGS sequence"/>
</dbReference>
<dbReference type="Gene3D" id="3.30.420.10">
    <property type="entry name" value="Ribonuclease H-like superfamily/Ribonuclease H"/>
    <property type="match status" value="1"/>
</dbReference>
<name>A0AAV4BS94_9GAST</name>
<dbReference type="PANTHER" id="PTHR23227:SF67">
    <property type="entry name" value="CRANIOFACIAL DEVELOPMENT PROTEIN 2-LIKE"/>
    <property type="match status" value="1"/>
</dbReference>
<sequence>MDRIKLNIRDLAEVRWAGADFMKLGGKTLIYSGGNTHERGIGILLNVTMAESLGRWCPISDRVVVAKPLNLGIIQVYAPTSDSEDVEVEKFYEEIEKAKGYLKSQDIIIVMGDFNAKVRDKKIEDVVGPSGIGIVNVRGSRLIEWCQINDFIITNTWYQNHPRRRWTWKSLEDKRRIYESYVRGEDYVDVARLLNVKRTTAYNIVKRAEQNHGQIERPRGGHRHAKVTDAMRAVVHAVVEEHPDFTIRNINRELRTRLPQSPAISQTTISGILDGLLVTTKKLEDAPAERNSDRTKQQRHAYATWLMHEVQETEFIFIDEAGINIWTKHTRGRAVRGRRAVRVVQGRRGPNLTMTFAVSNVGGLIYHELTEGGMTGQRFNEFIGTVCRLYHPLNACFVIDDAPAHRQAVNLPLPQNFSVRYLPPYSPFLNICENAFALWKGNIKDSLAEVRDQLLREDHQQRMATLGQLAEQGTAVVTLHRMQAAFRGMQAYLPACFGLDDILM</sequence>
<proteinExistence type="predicted"/>
<reference evidence="2 3" key="1">
    <citation type="journal article" date="2021" name="Elife">
        <title>Chloroplast acquisition without the gene transfer in kleptoplastic sea slugs, Plakobranchus ocellatus.</title>
        <authorList>
            <person name="Maeda T."/>
            <person name="Takahashi S."/>
            <person name="Yoshida T."/>
            <person name="Shimamura S."/>
            <person name="Takaki Y."/>
            <person name="Nagai Y."/>
            <person name="Toyoda A."/>
            <person name="Suzuki Y."/>
            <person name="Arimoto A."/>
            <person name="Ishii H."/>
            <person name="Satoh N."/>
            <person name="Nishiyama T."/>
            <person name="Hasebe M."/>
            <person name="Maruyama T."/>
            <person name="Minagawa J."/>
            <person name="Obokata J."/>
            <person name="Shigenobu S."/>
        </authorList>
    </citation>
    <scope>NUCLEOTIDE SEQUENCE [LARGE SCALE GENOMIC DNA]</scope>
</reference>
<dbReference type="SUPFAM" id="SSF46689">
    <property type="entry name" value="Homeodomain-like"/>
    <property type="match status" value="1"/>
</dbReference>
<dbReference type="InterPro" id="IPR036691">
    <property type="entry name" value="Endo/exonu/phosph_ase_sf"/>
</dbReference>
<dbReference type="InterPro" id="IPR038717">
    <property type="entry name" value="Tc1-like_DDE_dom"/>
</dbReference>
<feature type="domain" description="Tc1-like transposase DDE" evidence="1">
    <location>
        <begin position="315"/>
        <end position="452"/>
    </location>
</feature>
<dbReference type="InterPro" id="IPR036397">
    <property type="entry name" value="RNaseH_sf"/>
</dbReference>
<dbReference type="GO" id="GO:0003676">
    <property type="term" value="F:nucleic acid binding"/>
    <property type="evidence" value="ECO:0007669"/>
    <property type="project" value="InterPro"/>
</dbReference>